<keyword evidence="1" id="KW-0472">Membrane</keyword>
<keyword evidence="1" id="KW-1133">Transmembrane helix</keyword>
<evidence type="ECO:0000313" key="3">
    <source>
        <dbReference type="Proteomes" id="UP000231183"/>
    </source>
</evidence>
<keyword evidence="1" id="KW-0812">Transmembrane</keyword>
<name>A0A2M6W3C8_9BACT</name>
<feature type="transmembrane region" description="Helical" evidence="1">
    <location>
        <begin position="61"/>
        <end position="82"/>
    </location>
</feature>
<organism evidence="2 3">
    <name type="scientific">Candidatus Magasanikbacteria bacterium CG10_big_fil_rev_8_21_14_0_10_40_10</name>
    <dbReference type="NCBI Taxonomy" id="1974648"/>
    <lineage>
        <taxon>Bacteria</taxon>
        <taxon>Candidatus Magasanikiibacteriota</taxon>
    </lineage>
</organism>
<gene>
    <name evidence="2" type="ORF">COU31_03680</name>
</gene>
<dbReference type="AlphaFoldDB" id="A0A2M6W3C8"/>
<proteinExistence type="predicted"/>
<accession>A0A2M6W3C8</accession>
<comment type="caution">
    <text evidence="2">The sequence shown here is derived from an EMBL/GenBank/DDBJ whole genome shotgun (WGS) entry which is preliminary data.</text>
</comment>
<reference evidence="3" key="1">
    <citation type="submission" date="2017-09" db="EMBL/GenBank/DDBJ databases">
        <title>Depth-based differentiation of microbial function through sediment-hosted aquifers and enrichment of novel symbionts in the deep terrestrial subsurface.</title>
        <authorList>
            <person name="Probst A.J."/>
            <person name="Ladd B."/>
            <person name="Jarett J.K."/>
            <person name="Geller-Mcgrath D.E."/>
            <person name="Sieber C.M.K."/>
            <person name="Emerson J.B."/>
            <person name="Anantharaman K."/>
            <person name="Thomas B.C."/>
            <person name="Malmstrom R."/>
            <person name="Stieglmeier M."/>
            <person name="Klingl A."/>
            <person name="Woyke T."/>
            <person name="Ryan C.M."/>
            <person name="Banfield J.F."/>
        </authorList>
    </citation>
    <scope>NUCLEOTIDE SEQUENCE [LARGE SCALE GENOMIC DNA]</scope>
</reference>
<dbReference type="EMBL" id="PFBX01000041">
    <property type="protein sequence ID" value="PIT87287.1"/>
    <property type="molecule type" value="Genomic_DNA"/>
</dbReference>
<sequence length="321" mass="37060">MLNLYNIKGASPDQKKDKLEPSAIEDKTNLANYVDAEEMLSAHKLRFGIWFARNRVLVHRILAGGFILISIFLYIFSGYKWWNYLWNWNEYQLTDAHLAHFEDYTALNAYFSAKPLQVVGAQVFVSGVGKYDIVAEIYNPNKDFIVEFSYHFVIDSKQTKTQKTFLLPGQDRPTVYLGYESLSSPSSPNLVFDEVKWKRVSKHDIVDPISWQNNHLNFKLDNFSFSRFYSATEEKIDAHVVKFDLTNLSPYSYNNPSFYVGLYQGSNFVGLIPFQFDGSFLTLEKKSVDLRSFSTNLLADHAQIIPLINIYKEDAFLALPK</sequence>
<dbReference type="Proteomes" id="UP000231183">
    <property type="component" value="Unassembled WGS sequence"/>
</dbReference>
<protein>
    <submittedName>
        <fullName evidence="2">Uncharacterized protein</fullName>
    </submittedName>
</protein>
<evidence type="ECO:0000256" key="1">
    <source>
        <dbReference type="SAM" id="Phobius"/>
    </source>
</evidence>
<evidence type="ECO:0000313" key="2">
    <source>
        <dbReference type="EMBL" id="PIT87287.1"/>
    </source>
</evidence>